<evidence type="ECO:0000313" key="3">
    <source>
        <dbReference type="Proteomes" id="UP000698924"/>
    </source>
</evidence>
<accession>A0AA40ZU29</accession>
<evidence type="ECO:0000256" key="1">
    <source>
        <dbReference type="SAM" id="MobiDB-lite"/>
    </source>
</evidence>
<dbReference type="EMBL" id="JACJMO010000011">
    <property type="protein sequence ID" value="MBM6857699.1"/>
    <property type="molecule type" value="Genomic_DNA"/>
</dbReference>
<feature type="region of interest" description="Disordered" evidence="1">
    <location>
        <begin position="235"/>
        <end position="267"/>
    </location>
</feature>
<dbReference type="Proteomes" id="UP000698924">
    <property type="component" value="Unassembled WGS sequence"/>
</dbReference>
<dbReference type="AlphaFoldDB" id="A0AA40ZU29"/>
<name>A0AA40ZU29_9BACT</name>
<evidence type="ECO:0008006" key="4">
    <source>
        <dbReference type="Google" id="ProtNLM"/>
    </source>
</evidence>
<comment type="caution">
    <text evidence="2">The sequence shown here is derived from an EMBL/GenBank/DDBJ whole genome shotgun (WGS) entry which is preliminary data.</text>
</comment>
<gene>
    <name evidence="2" type="ORF">H6D15_08830</name>
</gene>
<evidence type="ECO:0000313" key="2">
    <source>
        <dbReference type="EMBL" id="MBM6857699.1"/>
    </source>
</evidence>
<protein>
    <recommendedName>
        <fullName evidence="4">Cell surface protein</fullName>
    </recommendedName>
</protein>
<dbReference type="InterPro" id="IPR046228">
    <property type="entry name" value="DUF6261"/>
</dbReference>
<dbReference type="RefSeq" id="WP_204971847.1">
    <property type="nucleotide sequence ID" value="NZ_JAAZTS010000012.1"/>
</dbReference>
<keyword evidence="3" id="KW-1185">Reference proteome</keyword>
<organism evidence="2 3">
    <name type="scientific">Caecibacteroides pullorum</name>
    <dbReference type="NCBI Taxonomy" id="2725562"/>
    <lineage>
        <taxon>Bacteria</taxon>
        <taxon>Pseudomonadati</taxon>
        <taxon>Bacteroidota</taxon>
        <taxon>Bacteroidia</taxon>
        <taxon>Bacteroidales</taxon>
        <taxon>Bacteroidaceae</taxon>
        <taxon>Caecibacteroides</taxon>
    </lineage>
</organism>
<feature type="compositionally biased region" description="Low complexity" evidence="1">
    <location>
        <begin position="235"/>
        <end position="244"/>
    </location>
</feature>
<proteinExistence type="predicted"/>
<sequence length="267" mass="28330">MATQIKSFGKSRMTIGSCSEFHNNALDLITQTTPAELHIEALEPAYSQAVGQLAGIVNRQRAYISTAQLADTDKVRDNAVGTISSVVIAYQTTPVEDKRQAAMLLDPQLAAYKGIRKHEYSKETAEIKGMLGVLQAEENQAAVTLLGLDAEVTALAEANAAFEAAFLGKAQEKSTRMDVEDLDSEQVVDQANALYDQIVQTVNAYAIVQPTDELLAFINDLNGIVGIYADIVDGTTSGGSTPDGSDPEPTPEPEPGGGDEDEGGSPL</sequence>
<dbReference type="Pfam" id="PF19775">
    <property type="entry name" value="DUF6261"/>
    <property type="match status" value="1"/>
</dbReference>
<feature type="compositionally biased region" description="Acidic residues" evidence="1">
    <location>
        <begin position="245"/>
        <end position="267"/>
    </location>
</feature>
<reference evidence="2 3" key="1">
    <citation type="journal article" date="2021" name="Sci. Rep.">
        <title>The distribution of antibiotic resistance genes in chicken gut microbiota commensals.</title>
        <authorList>
            <person name="Juricova H."/>
            <person name="Matiasovicova J."/>
            <person name="Kubasova T."/>
            <person name="Cejkova D."/>
            <person name="Rychlik I."/>
        </authorList>
    </citation>
    <scope>NUCLEOTIDE SEQUENCE [LARGE SCALE GENOMIC DNA]</scope>
    <source>
        <strain evidence="2 3">An421</strain>
    </source>
</reference>